<dbReference type="KEGG" id="rgr:FZ934_26040"/>
<accession>A0A5Q0CH33</accession>
<keyword evidence="3" id="KW-0614">Plasmid</keyword>
<dbReference type="AlphaFoldDB" id="A0A5Q0CH33"/>
<dbReference type="SMART" id="SM00671">
    <property type="entry name" value="SEL1"/>
    <property type="match status" value="13"/>
</dbReference>
<evidence type="ECO:0000313" key="3">
    <source>
        <dbReference type="EMBL" id="QFY63690.1"/>
    </source>
</evidence>
<dbReference type="Proteomes" id="UP000326881">
    <property type="component" value="Plasmid unnamed"/>
</dbReference>
<protein>
    <submittedName>
        <fullName evidence="3">Sel1 repeat family protein</fullName>
    </submittedName>
</protein>
<dbReference type="Pfam" id="PF08238">
    <property type="entry name" value="Sel1"/>
    <property type="match status" value="11"/>
</dbReference>
<sequence length="986" mass="104744">MRGLRRHLPMALLLATALLLTSRSNGIAAPSDQPIGVQINELVQDRDGIGLVKLAKKLRSGSAVSVANPLRIPDYIAARQVLESAVSLAGATPVEAKVMLAKMLLVGEGGPIDTGRALVLLDEATKVGDASAAYLKGQQLAAVAGKAQEAREALNLAFRLGDASAAFALAKLPDTGADQARAMNTFGLNVLLQRAAQGDADAAFELGAYYRGLPPRPEDQKSALDWYRKAAELGSDRAPVWVARLLAAPQSSTFDRQAALVQYAAAANAGSLEAAQEMVRDYTDAGSLDVPASIYEQWIARLLEAKDATAVLYRLEGAGESFEQRKRASDDLYAAAIGGAIVDVDDLIRVGDSFQDGSGVLTDRRRALDIFRLGIERGSNAALTRFVKALISSPSLRTPDNYALASEKLSLVAQNQSATADLLLGDLAAKGVGGAVDEEKAESYYKHALSVNQSAEVLERIAGLYLVSPDTDRRKQAFPYLLRASEVGSKNALLRLARAYADGDLVAVNVQKAIPLYRQALAAGATDALVELANLYVSQDPKNGLANARKLFADTVAAGNKEAVLAMARFLKANGKMDEAIDCLTVAARKDDSQAAVELYRFLAERARDTNVGKEWLEQTLSHSGQRPQDKINLASAMLETADLKLNLRGVSILRELADIDVPGASVALSVAYIEGKGSLTDVATGVEVLRQAAARGDIDASLKLGDVYMEGKFVEKDQEKAVSYYRQALADDPDNRAANVRLADAYRTGRGVDRDLAKSAAYLTISAEAGSRMATRDLGLAYLEGSGVVRDDDRAIRLLSAAGERGFVFAWQDLSQAYSSAIGPDVDSAKSFRFAMRGARSGDVSAMISTGTALLSGYGTVRDAAAGILWLERAAGTTGPEAPVAMMRLADTYRYGAGVPKDIAKAQAWQLKAAQTGSGSAMFHMALDRQAEATPEGHAAAVEWLRSASAQRHVQSRKLLGKMGLGADLPSSASHEKVEDDGVEE</sequence>
<keyword evidence="4" id="KW-1185">Reference proteome</keyword>
<organism evidence="3 4">
    <name type="scientific">Rhizobium grahamii</name>
    <dbReference type="NCBI Taxonomy" id="1120045"/>
    <lineage>
        <taxon>Bacteria</taxon>
        <taxon>Pseudomonadati</taxon>
        <taxon>Pseudomonadota</taxon>
        <taxon>Alphaproteobacteria</taxon>
        <taxon>Hyphomicrobiales</taxon>
        <taxon>Rhizobiaceae</taxon>
        <taxon>Rhizobium/Agrobacterium group</taxon>
        <taxon>Rhizobium</taxon>
    </lineage>
</organism>
<evidence type="ECO:0000256" key="1">
    <source>
        <dbReference type="SAM" id="MobiDB-lite"/>
    </source>
</evidence>
<geneLocation type="plasmid" evidence="3 4">
    <name>unnamed</name>
</geneLocation>
<dbReference type="SUPFAM" id="SSF81901">
    <property type="entry name" value="HCP-like"/>
    <property type="match status" value="5"/>
</dbReference>
<name>A0A5Q0CH33_9HYPH</name>
<feature type="compositionally biased region" description="Basic and acidic residues" evidence="1">
    <location>
        <begin position="975"/>
        <end position="986"/>
    </location>
</feature>
<gene>
    <name evidence="3" type="ORF">FZ934_26040</name>
</gene>
<dbReference type="InterPro" id="IPR006597">
    <property type="entry name" value="Sel1-like"/>
</dbReference>
<dbReference type="RefSeq" id="WP_153273640.1">
    <property type="nucleotide sequence ID" value="NZ_CP043499.1"/>
</dbReference>
<evidence type="ECO:0000256" key="2">
    <source>
        <dbReference type="SAM" id="SignalP"/>
    </source>
</evidence>
<dbReference type="InterPro" id="IPR011990">
    <property type="entry name" value="TPR-like_helical_dom_sf"/>
</dbReference>
<dbReference type="EMBL" id="CP043499">
    <property type="protein sequence ID" value="QFY63690.1"/>
    <property type="molecule type" value="Genomic_DNA"/>
</dbReference>
<dbReference type="OrthoDB" id="9797030at2"/>
<proteinExistence type="predicted"/>
<dbReference type="PANTHER" id="PTHR11102:SF160">
    <property type="entry name" value="ERAD-ASSOCIATED E3 UBIQUITIN-PROTEIN LIGASE COMPONENT HRD3"/>
    <property type="match status" value="1"/>
</dbReference>
<dbReference type="Gene3D" id="1.25.40.10">
    <property type="entry name" value="Tetratricopeptide repeat domain"/>
    <property type="match status" value="4"/>
</dbReference>
<feature type="chain" id="PRO_5025010993" evidence="2">
    <location>
        <begin position="29"/>
        <end position="986"/>
    </location>
</feature>
<feature type="signal peptide" evidence="2">
    <location>
        <begin position="1"/>
        <end position="28"/>
    </location>
</feature>
<evidence type="ECO:0000313" key="4">
    <source>
        <dbReference type="Proteomes" id="UP000326881"/>
    </source>
</evidence>
<keyword evidence="2" id="KW-0732">Signal</keyword>
<feature type="region of interest" description="Disordered" evidence="1">
    <location>
        <begin position="965"/>
        <end position="986"/>
    </location>
</feature>
<dbReference type="InterPro" id="IPR050767">
    <property type="entry name" value="Sel1_AlgK"/>
</dbReference>
<reference evidence="3 4" key="1">
    <citation type="submission" date="2019-08" db="EMBL/GenBank/DDBJ databases">
        <title>Prosopis cineraria nodule microbiome.</title>
        <authorList>
            <person name="Ali R."/>
            <person name="Chaluvadi S.R."/>
            <person name="Wang X."/>
        </authorList>
    </citation>
    <scope>NUCLEOTIDE SEQUENCE [LARGE SCALE GENOMIC DNA]</scope>
    <source>
        <strain evidence="3 4">BG7</strain>
        <plasmid evidence="3 4">unnamed</plasmid>
    </source>
</reference>
<dbReference type="PANTHER" id="PTHR11102">
    <property type="entry name" value="SEL-1-LIKE PROTEIN"/>
    <property type="match status" value="1"/>
</dbReference>